<feature type="binding site" evidence="9">
    <location>
        <position position="105"/>
    </location>
    <ligand>
        <name>Zn(2+)</name>
        <dbReference type="ChEBI" id="CHEBI:29105"/>
        <note>catalytic</note>
    </ligand>
</feature>
<reference evidence="12 13" key="1">
    <citation type="submission" date="2014-05" db="EMBL/GenBank/DDBJ databases">
        <title>ATOL: Assembling a taxonomically balanced genome-scale reconstruction of the evolutionary history of the Enterobacteriaceae.</title>
        <authorList>
            <person name="Plunkett G.III."/>
            <person name="Neeno-Eckwall E.C."/>
            <person name="Glasner J.D."/>
            <person name="Perna N.T."/>
        </authorList>
    </citation>
    <scope>NUCLEOTIDE SEQUENCE [LARGE SCALE GENOMIC DNA]</scope>
    <source>
        <strain evidence="12 13">ATCC 33301</strain>
    </source>
</reference>
<evidence type="ECO:0000256" key="7">
    <source>
        <dbReference type="ARBA" id="ARBA00023049"/>
    </source>
</evidence>
<dbReference type="AlphaFoldDB" id="A0A085JPV4"/>
<protein>
    <recommendedName>
        <fullName evidence="9 10">D-alanyl-D-alanine dipeptidase</fullName>
        <shortName evidence="9 10">D-Ala-D-Ala dipeptidase</shortName>
        <ecNumber evidence="9 10">3.4.13.22</ecNumber>
    </recommendedName>
</protein>
<comment type="function">
    <text evidence="9 10">Catalyzes hydrolysis of the D-alanyl-D-alanine dipeptide.</text>
</comment>
<feature type="binding site" evidence="9">
    <location>
        <position position="166"/>
    </location>
    <ligand>
        <name>Zn(2+)</name>
        <dbReference type="ChEBI" id="CHEBI:29105"/>
        <note>catalytic</note>
    </ligand>
</feature>
<dbReference type="GO" id="GO:0006508">
    <property type="term" value="P:proteolysis"/>
    <property type="evidence" value="ECO:0007669"/>
    <property type="project" value="UniProtKB-KW"/>
</dbReference>
<dbReference type="PIRSF" id="PIRSF026671">
    <property type="entry name" value="AA_dipeptidase"/>
    <property type="match status" value="1"/>
</dbReference>
<comment type="similarity">
    <text evidence="9 10">Belongs to the peptidase M15D family.</text>
</comment>
<keyword evidence="11" id="KW-0472">Membrane</keyword>
<dbReference type="InterPro" id="IPR000755">
    <property type="entry name" value="A_A_dipeptidase"/>
</dbReference>
<dbReference type="GO" id="GO:0160237">
    <property type="term" value="F:D-Ala-D-Ala dipeptidase activity"/>
    <property type="evidence" value="ECO:0007669"/>
    <property type="project" value="UniProtKB-EC"/>
</dbReference>
<keyword evidence="13" id="KW-1185">Reference proteome</keyword>
<name>A0A085JPV4_9GAMM</name>
<feature type="active site" description="Proton donor/acceptor" evidence="9">
    <location>
        <position position="163"/>
    </location>
</feature>
<evidence type="ECO:0000256" key="4">
    <source>
        <dbReference type="ARBA" id="ARBA00022801"/>
    </source>
</evidence>
<evidence type="ECO:0000313" key="12">
    <source>
        <dbReference type="EMBL" id="KFD22500.1"/>
    </source>
</evidence>
<comment type="cofactor">
    <cofactor evidence="9">
        <name>Zn(2+)</name>
        <dbReference type="ChEBI" id="CHEBI:29105"/>
    </cofactor>
    <text evidence="9">Binds 1 zinc ion per subunit.</text>
</comment>
<evidence type="ECO:0000256" key="3">
    <source>
        <dbReference type="ARBA" id="ARBA00022723"/>
    </source>
</evidence>
<keyword evidence="3 9" id="KW-0479">Metal-binding</keyword>
<dbReference type="InterPro" id="IPR009045">
    <property type="entry name" value="Zn_M74/Hedgehog-like"/>
</dbReference>
<dbReference type="PANTHER" id="PTHR43126">
    <property type="entry name" value="D-ALANYL-D-ALANINE DIPEPTIDASE"/>
    <property type="match status" value="1"/>
</dbReference>
<proteinExistence type="inferred from homology"/>
<keyword evidence="11" id="KW-1133">Transmembrane helix</keyword>
<dbReference type="Pfam" id="PF01427">
    <property type="entry name" value="Peptidase_M15"/>
    <property type="match status" value="1"/>
</dbReference>
<evidence type="ECO:0000256" key="5">
    <source>
        <dbReference type="ARBA" id="ARBA00022833"/>
    </source>
</evidence>
<keyword evidence="6 9" id="KW-0224">Dipeptidase</keyword>
<evidence type="ECO:0000256" key="8">
    <source>
        <dbReference type="ARBA" id="ARBA00023316"/>
    </source>
</evidence>
<feature type="site" description="Transition state stabilizer" evidence="9">
    <location>
        <position position="71"/>
    </location>
</feature>
<keyword evidence="11" id="KW-0812">Transmembrane</keyword>
<sequence length="195" mass="21685">MDENNYLIDIRSKFPNLIIDMKYASSDNITQQPIYSTSKCLLHFDAAHALEKSINIATLAGFHLLVLDAYRPTAAQELLWNACPNNDYVVPLSQGSNHSRGTAIDVTLVDAASGMILDMGTEFDEMNPLSHPHHPSINQTSQRNRLLLNAIMFGGGFTGIVTEWWHFELPTAADYPLIDDVFTCFPPAKTDGVFQ</sequence>
<evidence type="ECO:0000256" key="11">
    <source>
        <dbReference type="SAM" id="Phobius"/>
    </source>
</evidence>
<evidence type="ECO:0000256" key="2">
    <source>
        <dbReference type="ARBA" id="ARBA00022670"/>
    </source>
</evidence>
<dbReference type="CDD" id="cd14840">
    <property type="entry name" value="D-Ala-D-Ala_dipeptidase_Aad"/>
    <property type="match status" value="1"/>
</dbReference>
<dbReference type="RefSeq" id="WP_029990656.1">
    <property type="nucleotide sequence ID" value="NZ_ATMJ01000029.1"/>
</dbReference>
<dbReference type="PANTHER" id="PTHR43126:SF1">
    <property type="entry name" value="D-ALANYL-D-ALANINE DIPEPTIDASE"/>
    <property type="match status" value="1"/>
</dbReference>
<dbReference type="Proteomes" id="UP000028602">
    <property type="component" value="Unassembled WGS sequence"/>
</dbReference>
<dbReference type="OrthoDB" id="9801430at2"/>
<evidence type="ECO:0000256" key="6">
    <source>
        <dbReference type="ARBA" id="ARBA00022997"/>
    </source>
</evidence>
<evidence type="ECO:0000256" key="1">
    <source>
        <dbReference type="ARBA" id="ARBA00001362"/>
    </source>
</evidence>
<feature type="transmembrane region" description="Helical" evidence="11">
    <location>
        <begin position="146"/>
        <end position="167"/>
    </location>
</feature>
<dbReference type="NCBIfam" id="NF007557">
    <property type="entry name" value="PRK10178.1"/>
    <property type="match status" value="1"/>
</dbReference>
<gene>
    <name evidence="9 12" type="primary">ddpX</name>
    <name evidence="12" type="ORF">GTPT_0073</name>
</gene>
<organism evidence="12 13">
    <name type="scientific">Tatumella ptyseos ATCC 33301</name>
    <dbReference type="NCBI Taxonomy" id="1005995"/>
    <lineage>
        <taxon>Bacteria</taxon>
        <taxon>Pseudomonadati</taxon>
        <taxon>Pseudomonadota</taxon>
        <taxon>Gammaproteobacteria</taxon>
        <taxon>Enterobacterales</taxon>
        <taxon>Erwiniaceae</taxon>
        <taxon>Tatumella</taxon>
    </lineage>
</organism>
<feature type="binding site" evidence="9">
    <location>
        <position position="98"/>
    </location>
    <ligand>
        <name>Zn(2+)</name>
        <dbReference type="ChEBI" id="CHEBI:29105"/>
        <note>catalytic</note>
    </ligand>
</feature>
<accession>A0A085JPV4</accession>
<evidence type="ECO:0000256" key="10">
    <source>
        <dbReference type="PIRNR" id="PIRNR026671"/>
    </source>
</evidence>
<keyword evidence="4 9" id="KW-0378">Hydrolase</keyword>
<keyword evidence="5 9" id="KW-0862">Zinc</keyword>
<keyword evidence="8 10" id="KW-0961">Cell wall biogenesis/degradation</keyword>
<comment type="catalytic activity">
    <reaction evidence="1 9 10">
        <text>D-alanyl-D-alanine + H2O = 2 D-alanine</text>
        <dbReference type="Rhea" id="RHEA:20661"/>
        <dbReference type="ChEBI" id="CHEBI:15377"/>
        <dbReference type="ChEBI" id="CHEBI:57416"/>
        <dbReference type="ChEBI" id="CHEBI:57822"/>
        <dbReference type="EC" id="3.4.13.22"/>
    </reaction>
</comment>
<keyword evidence="7 9" id="KW-0482">Metalloprotease</keyword>
<dbReference type="Gene3D" id="3.30.1380.10">
    <property type="match status" value="1"/>
</dbReference>
<evidence type="ECO:0000256" key="9">
    <source>
        <dbReference type="HAMAP-Rule" id="MF_01924"/>
    </source>
</evidence>
<dbReference type="GO" id="GO:0008270">
    <property type="term" value="F:zinc ion binding"/>
    <property type="evidence" value="ECO:0007669"/>
    <property type="project" value="UniProtKB-UniRule"/>
</dbReference>
<dbReference type="HAMAP" id="MF_01924">
    <property type="entry name" value="A_A_dipeptidase"/>
    <property type="match status" value="1"/>
</dbReference>
<dbReference type="GO" id="GO:0008237">
    <property type="term" value="F:metallopeptidase activity"/>
    <property type="evidence" value="ECO:0007669"/>
    <property type="project" value="UniProtKB-KW"/>
</dbReference>
<dbReference type="SUPFAM" id="SSF55166">
    <property type="entry name" value="Hedgehog/DD-peptidase"/>
    <property type="match status" value="1"/>
</dbReference>
<dbReference type="GO" id="GO:0071555">
    <property type="term" value="P:cell wall organization"/>
    <property type="evidence" value="ECO:0007669"/>
    <property type="project" value="UniProtKB-KW"/>
</dbReference>
<dbReference type="eggNOG" id="COG2173">
    <property type="taxonomic scope" value="Bacteria"/>
</dbReference>
<evidence type="ECO:0000313" key="13">
    <source>
        <dbReference type="Proteomes" id="UP000028602"/>
    </source>
</evidence>
<dbReference type="EMBL" id="JMPR01000004">
    <property type="protein sequence ID" value="KFD22500.1"/>
    <property type="molecule type" value="Genomic_DNA"/>
</dbReference>
<dbReference type="EC" id="3.4.13.22" evidence="9 10"/>
<comment type="caution">
    <text evidence="12">The sequence shown here is derived from an EMBL/GenBank/DDBJ whole genome shotgun (WGS) entry which is preliminary data.</text>
</comment>
<keyword evidence="2 9" id="KW-0645">Protease</keyword>